<organism evidence="2 3">
    <name type="scientific">Thermocatellispora tengchongensis</name>
    <dbReference type="NCBI Taxonomy" id="1073253"/>
    <lineage>
        <taxon>Bacteria</taxon>
        <taxon>Bacillati</taxon>
        <taxon>Actinomycetota</taxon>
        <taxon>Actinomycetes</taxon>
        <taxon>Streptosporangiales</taxon>
        <taxon>Streptosporangiaceae</taxon>
        <taxon>Thermocatellispora</taxon>
    </lineage>
</organism>
<dbReference type="EMBL" id="JACHGN010000013">
    <property type="protein sequence ID" value="MBB5136102.1"/>
    <property type="molecule type" value="Genomic_DNA"/>
</dbReference>
<protein>
    <recommendedName>
        <fullName evidence="1">Coenzyme Q-binding protein COQ10 START domain-containing protein</fullName>
    </recommendedName>
</protein>
<evidence type="ECO:0000313" key="3">
    <source>
        <dbReference type="Proteomes" id="UP000578449"/>
    </source>
</evidence>
<evidence type="ECO:0000259" key="1">
    <source>
        <dbReference type="Pfam" id="PF03364"/>
    </source>
</evidence>
<evidence type="ECO:0000313" key="2">
    <source>
        <dbReference type="EMBL" id="MBB5136102.1"/>
    </source>
</evidence>
<accession>A0A840P9Z9</accession>
<proteinExistence type="predicted"/>
<feature type="domain" description="Coenzyme Q-binding protein COQ10 START" evidence="1">
    <location>
        <begin position="35"/>
        <end position="128"/>
    </location>
</feature>
<keyword evidence="3" id="KW-1185">Reference proteome</keyword>
<gene>
    <name evidence="2" type="ORF">HNP84_005846</name>
</gene>
<name>A0A840P9Z9_9ACTN</name>
<dbReference type="RefSeq" id="WP_185053039.1">
    <property type="nucleotide sequence ID" value="NZ_BAABIX010000017.1"/>
</dbReference>
<dbReference type="Proteomes" id="UP000578449">
    <property type="component" value="Unassembled WGS sequence"/>
</dbReference>
<dbReference type="AlphaFoldDB" id="A0A840P9Z9"/>
<dbReference type="Pfam" id="PF03364">
    <property type="entry name" value="Polyketide_cyc"/>
    <property type="match status" value="1"/>
</dbReference>
<dbReference type="InterPro" id="IPR023393">
    <property type="entry name" value="START-like_dom_sf"/>
</dbReference>
<dbReference type="InterPro" id="IPR005031">
    <property type="entry name" value="COQ10_START"/>
</dbReference>
<sequence length="166" mass="18070">MRTVGVRAHVPLNASDALARLRDGSWRTRLPGDVVSVRDAGDAEEWTVRFGRGAVRWRQREAGAEPSAVAFEQVDGDFAKLSVTWTCEPAPSTACQVNFEARFDLGVPMHDRVFEPLLARALARAARAVLTAAYSQAEIEESPATVPDPEREVLQAIATHHSPASP</sequence>
<reference evidence="2 3" key="1">
    <citation type="submission" date="2020-08" db="EMBL/GenBank/DDBJ databases">
        <title>Genomic Encyclopedia of Type Strains, Phase IV (KMG-IV): sequencing the most valuable type-strain genomes for metagenomic binning, comparative biology and taxonomic classification.</title>
        <authorList>
            <person name="Goeker M."/>
        </authorList>
    </citation>
    <scope>NUCLEOTIDE SEQUENCE [LARGE SCALE GENOMIC DNA]</scope>
    <source>
        <strain evidence="2 3">DSM 45615</strain>
    </source>
</reference>
<dbReference type="Gene3D" id="3.30.530.20">
    <property type="match status" value="1"/>
</dbReference>
<dbReference type="SUPFAM" id="SSF55961">
    <property type="entry name" value="Bet v1-like"/>
    <property type="match status" value="1"/>
</dbReference>
<comment type="caution">
    <text evidence="2">The sequence shown here is derived from an EMBL/GenBank/DDBJ whole genome shotgun (WGS) entry which is preliminary data.</text>
</comment>